<dbReference type="CTD" id="8232871"/>
<dbReference type="HOGENOM" id="CLU_025225_2_0_1"/>
<reference evidence="10" key="3">
    <citation type="submission" date="2020-05" db="UniProtKB">
        <authorList>
            <consortium name="EnsemblMetazoa"/>
        </authorList>
    </citation>
    <scope>IDENTIFICATION</scope>
    <source>
        <strain evidence="10">USDA</strain>
    </source>
</reference>
<evidence type="ECO:0000256" key="3">
    <source>
        <dbReference type="ARBA" id="ARBA00022692"/>
    </source>
</evidence>
<organism>
    <name type="scientific">Pediculus humanus subsp. corporis</name>
    <name type="common">Body louse</name>
    <dbReference type="NCBI Taxonomy" id="121224"/>
    <lineage>
        <taxon>Eukaryota</taxon>
        <taxon>Metazoa</taxon>
        <taxon>Ecdysozoa</taxon>
        <taxon>Arthropoda</taxon>
        <taxon>Hexapoda</taxon>
        <taxon>Insecta</taxon>
        <taxon>Pterygota</taxon>
        <taxon>Neoptera</taxon>
        <taxon>Paraneoptera</taxon>
        <taxon>Psocodea</taxon>
        <taxon>Troctomorpha</taxon>
        <taxon>Phthiraptera</taxon>
        <taxon>Anoplura</taxon>
        <taxon>Pediculidae</taxon>
        <taxon>Pediculus</taxon>
    </lineage>
</organism>
<evidence type="ECO:0000256" key="4">
    <source>
        <dbReference type="ARBA" id="ARBA00022729"/>
    </source>
</evidence>
<comment type="similarity">
    <text evidence="2">Belongs to the NEMP family.</text>
</comment>
<protein>
    <recommendedName>
        <fullName evidence="12">Nuclear envelope integral membrane protein 1</fullName>
    </recommendedName>
</protein>
<reference evidence="9" key="2">
    <citation type="submission" date="2007-04" db="EMBL/GenBank/DDBJ databases">
        <title>The genome of the human body louse.</title>
        <authorList>
            <consortium name="The Human Body Louse Genome Consortium"/>
            <person name="Kirkness E."/>
            <person name="Walenz B."/>
            <person name="Hass B."/>
            <person name="Bruggner R."/>
            <person name="Strausberg R."/>
        </authorList>
    </citation>
    <scope>NUCLEOTIDE SEQUENCE</scope>
    <source>
        <strain evidence="9">USDA</strain>
    </source>
</reference>
<dbReference type="eggNOG" id="KOG3817">
    <property type="taxonomic scope" value="Eukaryota"/>
</dbReference>
<evidence type="ECO:0000256" key="7">
    <source>
        <dbReference type="ARBA" id="ARBA00023242"/>
    </source>
</evidence>
<feature type="transmembrane region" description="Helical" evidence="8">
    <location>
        <begin position="182"/>
        <end position="201"/>
    </location>
</feature>
<accession>E0VB39</accession>
<dbReference type="KEGG" id="phu:Phum_PHUM050930"/>
<dbReference type="PANTHER" id="PTHR13598">
    <property type="entry name" value="AT07567P-RELATED"/>
    <property type="match status" value="1"/>
</dbReference>
<dbReference type="OMA" id="SPECKQW"/>
<keyword evidence="3 8" id="KW-0812">Transmembrane</keyword>
<dbReference type="GeneID" id="8232871"/>
<dbReference type="EMBL" id="DS235021">
    <property type="protein sequence ID" value="EEB10595.1"/>
    <property type="molecule type" value="Genomic_DNA"/>
</dbReference>
<dbReference type="VEuPathDB" id="VectorBase:PHUM050930"/>
<feature type="transmembrane region" description="Helical" evidence="8">
    <location>
        <begin position="126"/>
        <end position="144"/>
    </location>
</feature>
<dbReference type="EnsemblMetazoa" id="PHUM050930-RA">
    <property type="protein sequence ID" value="PHUM050930-PA"/>
    <property type="gene ID" value="PHUM050930"/>
</dbReference>
<keyword evidence="7" id="KW-0539">Nucleus</keyword>
<dbReference type="EMBL" id="AAZO01000603">
    <property type="status" value="NOT_ANNOTATED_CDS"/>
    <property type="molecule type" value="Genomic_DNA"/>
</dbReference>
<dbReference type="OrthoDB" id="509138at2759"/>
<keyword evidence="6 8" id="KW-0472">Membrane</keyword>
<evidence type="ECO:0000256" key="5">
    <source>
        <dbReference type="ARBA" id="ARBA00022989"/>
    </source>
</evidence>
<dbReference type="RefSeq" id="XP_002423333.1">
    <property type="nucleotide sequence ID" value="XM_002423288.1"/>
</dbReference>
<evidence type="ECO:0000256" key="2">
    <source>
        <dbReference type="ARBA" id="ARBA00005748"/>
    </source>
</evidence>
<keyword evidence="11" id="KW-1185">Reference proteome</keyword>
<evidence type="ECO:0008006" key="12">
    <source>
        <dbReference type="Google" id="ProtNLM"/>
    </source>
</evidence>
<dbReference type="InterPro" id="IPR019358">
    <property type="entry name" value="NEMP_fam"/>
</dbReference>
<feature type="transmembrane region" description="Helical" evidence="8">
    <location>
        <begin position="207"/>
        <end position="231"/>
    </location>
</feature>
<keyword evidence="5 8" id="KW-1133">Transmembrane helix</keyword>
<evidence type="ECO:0000313" key="9">
    <source>
        <dbReference type="EMBL" id="EEB10595.1"/>
    </source>
</evidence>
<dbReference type="STRING" id="121224.E0VB39"/>
<feature type="transmembrane region" description="Helical" evidence="8">
    <location>
        <begin position="150"/>
        <end position="170"/>
    </location>
</feature>
<name>E0VB39_PEDHC</name>
<proteinExistence type="inferred from homology"/>
<reference evidence="9" key="1">
    <citation type="submission" date="2007-04" db="EMBL/GenBank/DDBJ databases">
        <title>Annotation of Pediculus humanus corporis strain USDA.</title>
        <authorList>
            <person name="Kirkness E."/>
            <person name="Hannick L."/>
            <person name="Hass B."/>
            <person name="Bruggner R."/>
            <person name="Lawson D."/>
            <person name="Bidwell S."/>
            <person name="Joardar V."/>
            <person name="Caler E."/>
            <person name="Walenz B."/>
            <person name="Inman J."/>
            <person name="Schobel S."/>
            <person name="Galinsky K."/>
            <person name="Amedeo P."/>
            <person name="Strausberg R."/>
        </authorList>
    </citation>
    <scope>NUCLEOTIDE SEQUENCE</scope>
    <source>
        <strain evidence="9">USDA</strain>
    </source>
</reference>
<gene>
    <name evidence="10" type="primary">8232871</name>
    <name evidence="9" type="ORF">Phum_PHUM050930</name>
</gene>
<dbReference type="GO" id="GO:0005637">
    <property type="term" value="C:nuclear inner membrane"/>
    <property type="evidence" value="ECO:0007669"/>
    <property type="project" value="UniProtKB-SubCell"/>
</dbReference>
<evidence type="ECO:0000256" key="8">
    <source>
        <dbReference type="SAM" id="Phobius"/>
    </source>
</evidence>
<dbReference type="AlphaFoldDB" id="E0VB39"/>
<sequence>MQKFIILVKIISEIKYLVPGRPVNVSLESQKNLCMYCYRGMDKHLIHMWQTTYITVSLNSNEYDLYKGSSPKEVKDLYEHEKSSWTNKLFSWKSQKIDVDPFNLNCIGIDTIYDHVVEINVIRIDFWRLVYFGLGIFLFLTAPSLSSNPIFYYICGITLGITSSVLIAFYFMSKLISKKPTLYAVFISGWAVGVYLLQLLWENLKLILISYYSYALGYVFITGLLSFIVCYRFGPVTDPRSKNLIKWALQVNCFILIMLYSRCREASLIAEIVLLLYYNFSKKWVDFKFSHCKLFPPTKTYLTEEEYYEQGARETQKGLEELRKYCSSPKCNQWKTVSKLQKPLRFAEFIEGNSHLEDDEILAYESKSRTPPILLTDDSDSEENYENF</sequence>
<dbReference type="PANTHER" id="PTHR13598:SF1">
    <property type="entry name" value="AT07567P-RELATED"/>
    <property type="match status" value="1"/>
</dbReference>
<keyword evidence="4" id="KW-0732">Signal</keyword>
<comment type="subcellular location">
    <subcellularLocation>
        <location evidence="1">Nucleus inner membrane</location>
        <topology evidence="1">Multi-pass membrane protein</topology>
        <orientation evidence="1">Nucleoplasmic side</orientation>
    </subcellularLocation>
</comment>
<dbReference type="InParanoid" id="E0VB39"/>
<dbReference type="Pfam" id="PF10225">
    <property type="entry name" value="NEMP"/>
    <property type="match status" value="1"/>
</dbReference>
<evidence type="ECO:0000256" key="6">
    <source>
        <dbReference type="ARBA" id="ARBA00023136"/>
    </source>
</evidence>
<dbReference type="FunCoup" id="E0VB39">
    <property type="interactions" value="1116"/>
</dbReference>
<evidence type="ECO:0000313" key="11">
    <source>
        <dbReference type="Proteomes" id="UP000009046"/>
    </source>
</evidence>
<dbReference type="Proteomes" id="UP000009046">
    <property type="component" value="Unassembled WGS sequence"/>
</dbReference>
<evidence type="ECO:0000313" key="10">
    <source>
        <dbReference type="EnsemblMetazoa" id="PHUM050930-PA"/>
    </source>
</evidence>
<evidence type="ECO:0000256" key="1">
    <source>
        <dbReference type="ARBA" id="ARBA00004575"/>
    </source>
</evidence>